<evidence type="ECO:0000256" key="2">
    <source>
        <dbReference type="ARBA" id="ARBA00005887"/>
    </source>
</evidence>
<keyword evidence="6 8" id="KW-0472">Membrane</keyword>
<feature type="domain" description="Ammonium transporter AmtB-like" evidence="10">
    <location>
        <begin position="35"/>
        <end position="430"/>
    </location>
</feature>
<feature type="transmembrane region" description="Helical" evidence="8">
    <location>
        <begin position="255"/>
        <end position="275"/>
    </location>
</feature>
<evidence type="ECO:0000256" key="9">
    <source>
        <dbReference type="SAM" id="MobiDB-lite"/>
    </source>
</evidence>
<feature type="transmembrane region" description="Helical" evidence="8">
    <location>
        <begin position="121"/>
        <end position="140"/>
    </location>
</feature>
<keyword evidence="4 8" id="KW-0812">Transmembrane</keyword>
<dbReference type="GO" id="GO:0005886">
    <property type="term" value="C:plasma membrane"/>
    <property type="evidence" value="ECO:0007669"/>
    <property type="project" value="UniProtKB-SubCell"/>
</dbReference>
<comment type="caution">
    <text evidence="8">Lacks conserved residue(s) required for the propagation of feature annotation.</text>
</comment>
<sequence length="663" mass="72456">MNESFSTTTAPCNGTDCPRSSSSQDHNTGSDDATWILTSAFITFTMQSGFGLLESGSVSTKNEVNIMVKNASDVLFGGLTYWIFGYAFSFGESPLSNSFCGIGQFFVDADEANMGWIFSRFFFQMSFATTATTIVSGAMAERTNLMAYILFCMLNTLIFCFPAHWVWDSRGWLRKLGSVDIAGAGPVHLVGGTVSLVATLMLGPRYKRFDKKDPLKTMACPTNALLGMFMLWWGWLGFNCGSTFGITGGKWKLSARSAVATITSSMAGGIVGLLLSYTTTRMFEIPYLLNGVLGSLVSVTGICALAHPWEGLFIGAVGALIACGSTELLERWQVDDPVGAVPVHFSCAVWSLISIGIFGRIDTLEHASQFNGLIAGGGFYLLGIQVLAAASQIVWTIVTSYLVLKLVDVTVGLRVPLDKEILGADYCEHGVGEPDRDNPEGASEDDDDSLDNGSPRQDMRFLGYHGDYRPPEHHHHHRHHHGDVDGEVVERKVRRRPSGGYCGHSFRQKHRIRLPSASSVACCCHCCQCQCHRYDELPSDCDDSEHELKTLSKKRRNVLSCCRRLVQCCKKRQEAKEDGDLRRGDTHLKDVATNTGSLKVVTQEVVTGLFLRCHGSDSYYPKMLGTSLEQAETRAAVSTTPRTNSTGCMVLAVTGSFLAARRA</sequence>
<keyword evidence="11" id="KW-1185">Reference proteome</keyword>
<comment type="similarity">
    <text evidence="2 8">Belongs to the ammonia transporter channel (TC 1.A.11.2) family.</text>
</comment>
<dbReference type="AlphaFoldDB" id="A0A6P4Z8X2"/>
<proteinExistence type="inferred from homology"/>
<dbReference type="PANTHER" id="PTHR11730:SF58">
    <property type="entry name" value="AMMONIUM TRANSPORTER"/>
    <property type="match status" value="1"/>
</dbReference>
<dbReference type="Pfam" id="PF00909">
    <property type="entry name" value="Ammonium_transp"/>
    <property type="match status" value="1"/>
</dbReference>
<feature type="transmembrane region" description="Helical" evidence="8">
    <location>
        <begin position="74"/>
        <end position="91"/>
    </location>
</feature>
<evidence type="ECO:0000256" key="3">
    <source>
        <dbReference type="ARBA" id="ARBA00022448"/>
    </source>
</evidence>
<name>A0A6P4Z8X2_BRABE</name>
<feature type="compositionally biased region" description="Basic residues" evidence="9">
    <location>
        <begin position="472"/>
        <end position="481"/>
    </location>
</feature>
<feature type="region of interest" description="Disordered" evidence="9">
    <location>
        <begin position="1"/>
        <end position="28"/>
    </location>
</feature>
<dbReference type="PANTHER" id="PTHR11730">
    <property type="entry name" value="AMMONIUM TRANSPORTER"/>
    <property type="match status" value="1"/>
</dbReference>
<protein>
    <recommendedName>
        <fullName evidence="8">Ammonium transporter</fullName>
    </recommendedName>
</protein>
<evidence type="ECO:0000256" key="5">
    <source>
        <dbReference type="ARBA" id="ARBA00022989"/>
    </source>
</evidence>
<accession>A0A6P4Z8X2</accession>
<feature type="transmembrane region" description="Helical" evidence="8">
    <location>
        <begin position="187"/>
        <end position="203"/>
    </location>
</feature>
<evidence type="ECO:0000259" key="10">
    <source>
        <dbReference type="Pfam" id="PF00909"/>
    </source>
</evidence>
<evidence type="ECO:0000313" key="12">
    <source>
        <dbReference type="RefSeq" id="XP_019626106.1"/>
    </source>
</evidence>
<feature type="transmembrane region" description="Helical" evidence="8">
    <location>
        <begin position="287"/>
        <end position="307"/>
    </location>
</feature>
<dbReference type="GO" id="GO:0097272">
    <property type="term" value="P:ammonium homeostasis"/>
    <property type="evidence" value="ECO:0007669"/>
    <property type="project" value="TreeGrafter"/>
</dbReference>
<feature type="transmembrane region" description="Helical" evidence="8">
    <location>
        <begin position="379"/>
        <end position="404"/>
    </location>
</feature>
<dbReference type="KEGG" id="bbel:109471263"/>
<feature type="region of interest" description="Disordered" evidence="9">
    <location>
        <begin position="428"/>
        <end position="487"/>
    </location>
</feature>
<feature type="transmembrane region" description="Helical" evidence="8">
    <location>
        <begin position="147"/>
        <end position="167"/>
    </location>
</feature>
<dbReference type="FunFam" id="1.10.3430.10:FF:000008">
    <property type="entry name" value="Ammonium transporter"/>
    <property type="match status" value="1"/>
</dbReference>
<keyword evidence="7 8" id="KW-0924">Ammonia transport</keyword>
<dbReference type="SUPFAM" id="SSF111352">
    <property type="entry name" value="Ammonium transporter"/>
    <property type="match status" value="1"/>
</dbReference>
<dbReference type="RefSeq" id="XP_019626106.1">
    <property type="nucleotide sequence ID" value="XM_019770547.1"/>
</dbReference>
<dbReference type="InterPro" id="IPR029020">
    <property type="entry name" value="Ammonium/urea_transptr"/>
</dbReference>
<keyword evidence="5 8" id="KW-1133">Transmembrane helix</keyword>
<dbReference type="Gene3D" id="1.10.3430.10">
    <property type="entry name" value="Ammonium transporter AmtB like domains"/>
    <property type="match status" value="1"/>
</dbReference>
<dbReference type="GeneID" id="109471263"/>
<evidence type="ECO:0000256" key="4">
    <source>
        <dbReference type="ARBA" id="ARBA00022692"/>
    </source>
</evidence>
<keyword evidence="3 8" id="KW-0813">Transport</keyword>
<dbReference type="Proteomes" id="UP000515135">
    <property type="component" value="Unplaced"/>
</dbReference>
<dbReference type="InterPro" id="IPR024041">
    <property type="entry name" value="NH4_transpt_AmtB-like_dom"/>
</dbReference>
<dbReference type="InterPro" id="IPR001905">
    <property type="entry name" value="Ammonium_transpt"/>
</dbReference>
<dbReference type="NCBIfam" id="TIGR00836">
    <property type="entry name" value="amt"/>
    <property type="match status" value="1"/>
</dbReference>
<evidence type="ECO:0000313" key="11">
    <source>
        <dbReference type="Proteomes" id="UP000515135"/>
    </source>
</evidence>
<dbReference type="OrthoDB" id="534912at2759"/>
<evidence type="ECO:0000256" key="7">
    <source>
        <dbReference type="ARBA" id="ARBA00023177"/>
    </source>
</evidence>
<evidence type="ECO:0000256" key="6">
    <source>
        <dbReference type="ARBA" id="ARBA00023136"/>
    </source>
</evidence>
<evidence type="ECO:0000256" key="1">
    <source>
        <dbReference type="ARBA" id="ARBA00004141"/>
    </source>
</evidence>
<reference evidence="12" key="1">
    <citation type="submission" date="2025-08" db="UniProtKB">
        <authorList>
            <consortium name="RefSeq"/>
        </authorList>
    </citation>
    <scope>IDENTIFICATION</scope>
    <source>
        <tissue evidence="12">Gonad</tissue>
    </source>
</reference>
<evidence type="ECO:0000256" key="8">
    <source>
        <dbReference type="RuleBase" id="RU362002"/>
    </source>
</evidence>
<dbReference type="GO" id="GO:0008519">
    <property type="term" value="F:ammonium channel activity"/>
    <property type="evidence" value="ECO:0007669"/>
    <property type="project" value="InterPro"/>
</dbReference>
<organism evidence="11 12">
    <name type="scientific">Branchiostoma belcheri</name>
    <name type="common">Amphioxus</name>
    <dbReference type="NCBI Taxonomy" id="7741"/>
    <lineage>
        <taxon>Eukaryota</taxon>
        <taxon>Metazoa</taxon>
        <taxon>Chordata</taxon>
        <taxon>Cephalochordata</taxon>
        <taxon>Leptocardii</taxon>
        <taxon>Amphioxiformes</taxon>
        <taxon>Branchiostomatidae</taxon>
        <taxon>Branchiostoma</taxon>
    </lineage>
</organism>
<comment type="subcellular location">
    <subcellularLocation>
        <location evidence="8">Cell membrane</location>
        <topology evidence="8">Multi-pass membrane protein</topology>
    </subcellularLocation>
    <subcellularLocation>
        <location evidence="1">Membrane</location>
        <topology evidence="1">Multi-pass membrane protein</topology>
    </subcellularLocation>
</comment>
<feature type="transmembrane region" description="Helical" evidence="8">
    <location>
        <begin position="33"/>
        <end position="53"/>
    </location>
</feature>
<feature type="transmembrane region" description="Helical" evidence="8">
    <location>
        <begin position="341"/>
        <end position="359"/>
    </location>
</feature>
<feature type="compositionally biased region" description="Basic and acidic residues" evidence="9">
    <location>
        <begin position="428"/>
        <end position="439"/>
    </location>
</feature>
<gene>
    <name evidence="12" type="primary">LOC109471263</name>
</gene>